<keyword evidence="3" id="KW-1185">Reference proteome</keyword>
<dbReference type="Gene3D" id="3.40.720.10">
    <property type="entry name" value="Alkaline Phosphatase, subunit A"/>
    <property type="match status" value="1"/>
</dbReference>
<protein>
    <submittedName>
        <fullName evidence="2">Alkaline phosphatase family protein</fullName>
    </submittedName>
</protein>
<dbReference type="RefSeq" id="WP_313272707.1">
    <property type="nucleotide sequence ID" value="NZ_JASXSX010000001.1"/>
</dbReference>
<comment type="caution">
    <text evidence="2">The sequence shown here is derived from an EMBL/GenBank/DDBJ whole genome shotgun (WGS) entry which is preliminary data.</text>
</comment>
<dbReference type="InterPro" id="IPR017850">
    <property type="entry name" value="Alkaline_phosphatase_core_sf"/>
</dbReference>
<name>A0ABU3IA93_9ACTO</name>
<evidence type="ECO:0000313" key="2">
    <source>
        <dbReference type="EMBL" id="MDT3767291.1"/>
    </source>
</evidence>
<accession>A0ABU3IA93</accession>
<feature type="compositionally biased region" description="Basic and acidic residues" evidence="1">
    <location>
        <begin position="42"/>
        <end position="53"/>
    </location>
</feature>
<dbReference type="InterPro" id="IPR002591">
    <property type="entry name" value="Phosphodiest/P_Trfase"/>
</dbReference>
<gene>
    <name evidence="2" type="ORF">QS713_04310</name>
</gene>
<dbReference type="EMBL" id="JASXSX010000001">
    <property type="protein sequence ID" value="MDT3767291.1"/>
    <property type="molecule type" value="Genomic_DNA"/>
</dbReference>
<evidence type="ECO:0000256" key="1">
    <source>
        <dbReference type="SAM" id="MobiDB-lite"/>
    </source>
</evidence>
<proteinExistence type="predicted"/>
<reference evidence="2 3" key="1">
    <citation type="submission" date="2023-06" db="EMBL/GenBank/DDBJ databases">
        <title>Draft genome sequence of Gleimia hominis type strain CCUG 57540T.</title>
        <authorList>
            <person name="Salva-Serra F."/>
            <person name="Cardew S."/>
            <person name="Jensie Markopoulos S."/>
            <person name="Ohlen M."/>
            <person name="Inganas E."/>
            <person name="Svensson-Stadler L."/>
            <person name="Moore E.R.B."/>
        </authorList>
    </citation>
    <scope>NUCLEOTIDE SEQUENCE [LARGE SCALE GENOMIC DNA]</scope>
    <source>
        <strain evidence="2 3">CCUG 57540</strain>
    </source>
</reference>
<evidence type="ECO:0000313" key="3">
    <source>
        <dbReference type="Proteomes" id="UP001247542"/>
    </source>
</evidence>
<dbReference type="PANTHER" id="PTHR10151">
    <property type="entry name" value="ECTONUCLEOTIDE PYROPHOSPHATASE/PHOSPHODIESTERASE"/>
    <property type="match status" value="1"/>
</dbReference>
<sequence length="338" mass="37601">MKLLLICLDGVRADYALPDFMEENPLFKTPDHPADPRFSSGGKDHTLPPQERPKNLARTLNRLGRGDEHSEGKVIPMWMTPPTDSGPGWSTIITGATHEECNVWWNEFVGHELAKTPDILSRVFFANPKARTLAACTWDAFTVGSGPGPMVHQRVDQQRTGQHKVFHPDVSNGVPAADASVIQWATWHLLHEGPDAAVVYLEGVDAAGHAHGAESEQYRDAISQVDEWVRYLIKAVAERYEQLGEEWLVAVTTDHGHKPEGGHGEDEVEVRRSFLITHMIGGKLPQVIRDKEVLHSHEVMWLLLDAMGVKNGSYDAPGVGELQDIETVGPTRNLDFEW</sequence>
<organism evidence="2 3">
    <name type="scientific">Gleimia hominis</name>
    <dbReference type="NCBI Taxonomy" id="595468"/>
    <lineage>
        <taxon>Bacteria</taxon>
        <taxon>Bacillati</taxon>
        <taxon>Actinomycetota</taxon>
        <taxon>Actinomycetes</taxon>
        <taxon>Actinomycetales</taxon>
        <taxon>Actinomycetaceae</taxon>
        <taxon>Gleimia</taxon>
    </lineage>
</organism>
<feature type="region of interest" description="Disordered" evidence="1">
    <location>
        <begin position="26"/>
        <end position="53"/>
    </location>
</feature>
<dbReference type="Pfam" id="PF01663">
    <property type="entry name" value="Phosphodiest"/>
    <property type="match status" value="1"/>
</dbReference>
<dbReference type="PANTHER" id="PTHR10151:SF120">
    <property type="entry name" value="BIS(5'-ADENOSYL)-TRIPHOSPHATASE"/>
    <property type="match status" value="1"/>
</dbReference>
<dbReference type="SUPFAM" id="SSF53649">
    <property type="entry name" value="Alkaline phosphatase-like"/>
    <property type="match status" value="1"/>
</dbReference>
<dbReference type="Proteomes" id="UP001247542">
    <property type="component" value="Unassembled WGS sequence"/>
</dbReference>